<dbReference type="RefSeq" id="WP_344705543.1">
    <property type="nucleotide sequence ID" value="NZ_BAABBQ010000001.1"/>
</dbReference>
<dbReference type="Pfam" id="PF02620">
    <property type="entry name" value="YceD"/>
    <property type="match status" value="1"/>
</dbReference>
<evidence type="ECO:0000313" key="2">
    <source>
        <dbReference type="Proteomes" id="UP001500235"/>
    </source>
</evidence>
<protein>
    <recommendedName>
        <fullName evidence="3">DUF177 domain-containing protein</fullName>
    </recommendedName>
</protein>
<accession>A0ABP7S9Y5</accession>
<proteinExistence type="predicted"/>
<evidence type="ECO:0008006" key="3">
    <source>
        <dbReference type="Google" id="ProtNLM"/>
    </source>
</evidence>
<dbReference type="EMBL" id="BAABBQ010000001">
    <property type="protein sequence ID" value="GAA4008923.1"/>
    <property type="molecule type" value="Genomic_DNA"/>
</dbReference>
<sequence length="170" mass="18172">MSAPDFAHHCALAMLRDGQRIELVADEAERAAIAERLRLLALERFEATVTIAREGEEVRATGRLRAAVTQSCVASGEPVPAMVDEAVALIFRPEPKGTPDEEIDLQEADLDVIFHDGREIDLGTALADELSLALDPYPRSAAAEDALKEAGILSEEQAGPFAALAALKGK</sequence>
<gene>
    <name evidence="1" type="ORF">GCM10022280_02120</name>
</gene>
<name>A0ABP7S9Y5_9SPHN</name>
<organism evidence="1 2">
    <name type="scientific">Sphingomonas swuensis</name>
    <dbReference type="NCBI Taxonomy" id="977800"/>
    <lineage>
        <taxon>Bacteria</taxon>
        <taxon>Pseudomonadati</taxon>
        <taxon>Pseudomonadota</taxon>
        <taxon>Alphaproteobacteria</taxon>
        <taxon>Sphingomonadales</taxon>
        <taxon>Sphingomonadaceae</taxon>
        <taxon>Sphingomonas</taxon>
    </lineage>
</organism>
<keyword evidence="2" id="KW-1185">Reference proteome</keyword>
<comment type="caution">
    <text evidence="1">The sequence shown here is derived from an EMBL/GenBank/DDBJ whole genome shotgun (WGS) entry which is preliminary data.</text>
</comment>
<dbReference type="Proteomes" id="UP001500235">
    <property type="component" value="Unassembled WGS sequence"/>
</dbReference>
<reference evidence="2" key="1">
    <citation type="journal article" date="2019" name="Int. J. Syst. Evol. Microbiol.">
        <title>The Global Catalogue of Microorganisms (GCM) 10K type strain sequencing project: providing services to taxonomists for standard genome sequencing and annotation.</title>
        <authorList>
            <consortium name="The Broad Institute Genomics Platform"/>
            <consortium name="The Broad Institute Genome Sequencing Center for Infectious Disease"/>
            <person name="Wu L."/>
            <person name="Ma J."/>
        </authorList>
    </citation>
    <scope>NUCLEOTIDE SEQUENCE [LARGE SCALE GENOMIC DNA]</scope>
    <source>
        <strain evidence="2">JCM 17563</strain>
    </source>
</reference>
<dbReference type="InterPro" id="IPR003772">
    <property type="entry name" value="YceD"/>
</dbReference>
<evidence type="ECO:0000313" key="1">
    <source>
        <dbReference type="EMBL" id="GAA4008923.1"/>
    </source>
</evidence>